<reference evidence="2" key="1">
    <citation type="journal article" date="2014" name="Int. J. Syst. Evol. Microbiol.">
        <title>Complete genome sequence of Corynebacterium casei LMG S-19264T (=DSM 44701T), isolated from a smear-ripened cheese.</title>
        <authorList>
            <consortium name="US DOE Joint Genome Institute (JGI-PGF)"/>
            <person name="Walter F."/>
            <person name="Albersmeier A."/>
            <person name="Kalinowski J."/>
            <person name="Ruckert C."/>
        </authorList>
    </citation>
    <scope>NUCLEOTIDE SEQUENCE</scope>
    <source>
        <strain evidence="2">CCM 8711</strain>
    </source>
</reference>
<feature type="chain" id="PRO_5037631935" evidence="1">
    <location>
        <begin position="23"/>
        <end position="330"/>
    </location>
</feature>
<sequence length="330" mass="35594">MKKTILLLALICGLIGYLPAHAQFGSLGKAILEKGGELAGSGALNKVLKQPAAITTNFKDVDRNGMKPPSFHEGETAQPLYLLPKAANGGYKLCAGFYEMTNKSYCLQAGTRGPSSGDGYMLAPVLGPKQDVVIAILKSGEKHPNVSQHDIQVLLWAIIARTRFADYSTSIKLTATTLLTSADLLKLEGGALGILPASLMDKAKNQLPAPIQAVFEAENNIRRLAASGNASYEEMERYAVLAGIAPVVNNEFPSGTWSLHPQGYYVRYIPSSYSVTKTQIFVPQEIVKDGLYYDAPNAIACPANTGSQRLIQTNEPLNPNYSLKLKTKCF</sequence>
<reference evidence="2" key="2">
    <citation type="submission" date="2020-09" db="EMBL/GenBank/DDBJ databases">
        <authorList>
            <person name="Sun Q."/>
            <person name="Sedlacek I."/>
        </authorList>
    </citation>
    <scope>NUCLEOTIDE SEQUENCE</scope>
    <source>
        <strain evidence="2">CCM 8711</strain>
    </source>
</reference>
<name>A0A917J7F6_9SPHI</name>
<comment type="caution">
    <text evidence="2">The sequence shown here is derived from an EMBL/GenBank/DDBJ whole genome shotgun (WGS) entry which is preliminary data.</text>
</comment>
<protein>
    <submittedName>
        <fullName evidence="2">Uncharacterized protein</fullName>
    </submittedName>
</protein>
<feature type="signal peptide" evidence="1">
    <location>
        <begin position="1"/>
        <end position="22"/>
    </location>
</feature>
<proteinExistence type="predicted"/>
<keyword evidence="3" id="KW-1185">Reference proteome</keyword>
<evidence type="ECO:0000313" key="2">
    <source>
        <dbReference type="EMBL" id="GGI48821.1"/>
    </source>
</evidence>
<keyword evidence="1" id="KW-0732">Signal</keyword>
<evidence type="ECO:0000313" key="3">
    <source>
        <dbReference type="Proteomes" id="UP000662074"/>
    </source>
</evidence>
<dbReference type="EMBL" id="BMDO01000001">
    <property type="protein sequence ID" value="GGI48821.1"/>
    <property type="molecule type" value="Genomic_DNA"/>
</dbReference>
<organism evidence="2 3">
    <name type="scientific">Mucilaginibacter galii</name>
    <dbReference type="NCBI Taxonomy" id="2005073"/>
    <lineage>
        <taxon>Bacteria</taxon>
        <taxon>Pseudomonadati</taxon>
        <taxon>Bacteroidota</taxon>
        <taxon>Sphingobacteriia</taxon>
        <taxon>Sphingobacteriales</taxon>
        <taxon>Sphingobacteriaceae</taxon>
        <taxon>Mucilaginibacter</taxon>
    </lineage>
</organism>
<dbReference type="RefSeq" id="WP_188412684.1">
    <property type="nucleotide sequence ID" value="NZ_BMDO01000001.1"/>
</dbReference>
<gene>
    <name evidence="2" type="ORF">GCM10011425_00330</name>
</gene>
<evidence type="ECO:0000256" key="1">
    <source>
        <dbReference type="SAM" id="SignalP"/>
    </source>
</evidence>
<dbReference type="Proteomes" id="UP000662074">
    <property type="component" value="Unassembled WGS sequence"/>
</dbReference>
<accession>A0A917J7F6</accession>
<dbReference type="AlphaFoldDB" id="A0A917J7F6"/>